<protein>
    <submittedName>
        <fullName evidence="1">Arylsulfatase</fullName>
    </submittedName>
</protein>
<name>A0A379GED7_PROMI</name>
<gene>
    <name evidence="1" type="ORF">NCTC11938_03637</name>
</gene>
<dbReference type="AlphaFoldDB" id="A0A379GED7"/>
<organism evidence="1 2">
    <name type="scientific">Proteus mirabilis</name>
    <dbReference type="NCBI Taxonomy" id="584"/>
    <lineage>
        <taxon>Bacteria</taxon>
        <taxon>Pseudomonadati</taxon>
        <taxon>Pseudomonadota</taxon>
        <taxon>Gammaproteobacteria</taxon>
        <taxon>Enterobacterales</taxon>
        <taxon>Morganellaceae</taxon>
        <taxon>Proteus</taxon>
    </lineage>
</organism>
<dbReference type="SUPFAM" id="SSF53649">
    <property type="entry name" value="Alkaline phosphatase-like"/>
    <property type="match status" value="1"/>
</dbReference>
<sequence>MPLLKGETTRSPHAYLYWAGPGTKHYSEENQEFWHGYHQWITYQRQTPPVNPNLEKLSKGAWAVRDGEWALYFYDDGKNQPQLFNDNTDPGESIDLAKQNPQKVAELKNAYYQWIKDKPKPVIWGQDHYQILVDSAKP</sequence>
<dbReference type="InterPro" id="IPR017850">
    <property type="entry name" value="Alkaline_phosphatase_core_sf"/>
</dbReference>
<dbReference type="Proteomes" id="UP000254191">
    <property type="component" value="Unassembled WGS sequence"/>
</dbReference>
<reference evidence="1 2" key="1">
    <citation type="submission" date="2018-06" db="EMBL/GenBank/DDBJ databases">
        <authorList>
            <consortium name="Pathogen Informatics"/>
            <person name="Doyle S."/>
        </authorList>
    </citation>
    <scope>NUCLEOTIDE SEQUENCE [LARGE SCALE GENOMIC DNA]</scope>
    <source>
        <strain evidence="1 2">NCTC11938</strain>
    </source>
</reference>
<accession>A0A379GED7</accession>
<evidence type="ECO:0000313" key="2">
    <source>
        <dbReference type="Proteomes" id="UP000254191"/>
    </source>
</evidence>
<proteinExistence type="predicted"/>
<dbReference type="Gene3D" id="3.30.1120.10">
    <property type="match status" value="1"/>
</dbReference>
<dbReference type="EMBL" id="UGTS01000006">
    <property type="protein sequence ID" value="SUC39349.1"/>
    <property type="molecule type" value="Genomic_DNA"/>
</dbReference>
<evidence type="ECO:0000313" key="1">
    <source>
        <dbReference type="EMBL" id="SUC39349.1"/>
    </source>
</evidence>